<dbReference type="PANTHER" id="PTHR43401">
    <property type="entry name" value="L-THREONINE 3-DEHYDROGENASE"/>
    <property type="match status" value="1"/>
</dbReference>
<dbReference type="EC" id="1.1.1.1" evidence="7"/>
<proteinExistence type="predicted"/>
<dbReference type="Proteomes" id="UP000554965">
    <property type="component" value="Unassembled WGS sequence"/>
</dbReference>
<dbReference type="EMBL" id="OCTY01000002">
    <property type="protein sequence ID" value="SOJ57812.1"/>
    <property type="molecule type" value="Genomic_DNA"/>
</dbReference>
<dbReference type="PANTHER" id="PTHR43401:SF2">
    <property type="entry name" value="L-THREONINE 3-DEHYDROGENASE"/>
    <property type="match status" value="1"/>
</dbReference>
<keyword evidence="3" id="KW-0862">Zinc</keyword>
<name>A0A7Z7ISP7_9MYCO</name>
<evidence type="ECO:0000256" key="2">
    <source>
        <dbReference type="ARBA" id="ARBA00022723"/>
    </source>
</evidence>
<feature type="domain" description="Glucose dehydrogenase C-terminal" evidence="6">
    <location>
        <begin position="145"/>
        <end position="352"/>
    </location>
</feature>
<dbReference type="Gene3D" id="3.40.50.720">
    <property type="entry name" value="NAD(P)-binding Rossmann-like Domain"/>
    <property type="match status" value="1"/>
</dbReference>
<sequence length="356" mass="37806">MRALTVEPGRKGSLRVTDLPEPVPADGELLVDGLAVGVCGTDREIAAGDIGLPPSGSSWMVLGHESLGRVRQAPPGSSLTAGDLVVGAVRRPDPVPCGACARGESDNCRNGGYQERGIKQLHGYGSETWCVEEDYAVRLDPSLERVGILTEPTSIVVKAWEQVDLTGARGWFEPERALITGAGSIGLLAALIGTQRGLETHVIDLVTSGPKPEAVRALGATYHHHDVEAVAKKIRPDIVIEATGVGSVVVDAIRNTNHYGVTCLLGLLSSGHHVDVDAGILNRDIVLKNDLVVGSVNSNVRHFREAADVLVRADEAWLERLITRRVPLARAAEAFEVPDGPQNGDVKVVIDLDKNS</sequence>
<dbReference type="InterPro" id="IPR031640">
    <property type="entry name" value="Glu_dehyd_C"/>
</dbReference>
<reference evidence="7 8" key="1">
    <citation type="submission" date="2017-10" db="EMBL/GenBank/DDBJ databases">
        <authorList>
            <consortium name="Urmite Genomes"/>
        </authorList>
    </citation>
    <scope>NUCLEOTIDE SEQUENCE [LARGE SCALE GENOMIC DNA]</scope>
    <source>
        <strain evidence="7 8">FB-527</strain>
    </source>
</reference>
<dbReference type="SUPFAM" id="SSF51735">
    <property type="entry name" value="NAD(P)-binding Rossmann-fold domains"/>
    <property type="match status" value="1"/>
</dbReference>
<dbReference type="InterPro" id="IPR036291">
    <property type="entry name" value="NAD(P)-bd_dom_sf"/>
</dbReference>
<evidence type="ECO:0000313" key="7">
    <source>
        <dbReference type="EMBL" id="SOJ57812.1"/>
    </source>
</evidence>
<keyword evidence="4 7" id="KW-0560">Oxidoreductase</keyword>
<accession>A0A7Z7ISP7</accession>
<keyword evidence="8" id="KW-1185">Reference proteome</keyword>
<dbReference type="CDD" id="cd08230">
    <property type="entry name" value="glucose_DH"/>
    <property type="match status" value="1"/>
</dbReference>
<evidence type="ECO:0000256" key="1">
    <source>
        <dbReference type="ARBA" id="ARBA00001947"/>
    </source>
</evidence>
<dbReference type="InterPro" id="IPR013154">
    <property type="entry name" value="ADH-like_N"/>
</dbReference>
<dbReference type="Pfam" id="PF16912">
    <property type="entry name" value="Glu_dehyd_C"/>
    <property type="match status" value="1"/>
</dbReference>
<organism evidence="7 8">
    <name type="scientific">Mycobacterium simulans</name>
    <dbReference type="NCBI Taxonomy" id="627089"/>
    <lineage>
        <taxon>Bacteria</taxon>
        <taxon>Bacillati</taxon>
        <taxon>Actinomycetota</taxon>
        <taxon>Actinomycetes</taxon>
        <taxon>Mycobacteriales</taxon>
        <taxon>Mycobacteriaceae</taxon>
        <taxon>Mycobacterium</taxon>
    </lineage>
</organism>
<keyword evidence="2" id="KW-0479">Metal-binding</keyword>
<dbReference type="GO" id="GO:0046872">
    <property type="term" value="F:metal ion binding"/>
    <property type="evidence" value="ECO:0007669"/>
    <property type="project" value="UniProtKB-KW"/>
</dbReference>
<feature type="domain" description="Alcohol dehydrogenase-like N-terminal" evidence="5">
    <location>
        <begin position="26"/>
        <end position="139"/>
    </location>
</feature>
<dbReference type="SUPFAM" id="SSF50129">
    <property type="entry name" value="GroES-like"/>
    <property type="match status" value="1"/>
</dbReference>
<dbReference type="RefSeq" id="WP_186245141.1">
    <property type="nucleotide sequence ID" value="NZ_OCTY01000002.1"/>
</dbReference>
<comment type="caution">
    <text evidence="7">The sequence shown here is derived from an EMBL/GenBank/DDBJ whole genome shotgun (WGS) entry which is preliminary data.</text>
</comment>
<evidence type="ECO:0000256" key="3">
    <source>
        <dbReference type="ARBA" id="ARBA00022833"/>
    </source>
</evidence>
<evidence type="ECO:0000259" key="5">
    <source>
        <dbReference type="Pfam" id="PF08240"/>
    </source>
</evidence>
<gene>
    <name evidence="7" type="ORF">MSIMFB_05290</name>
</gene>
<dbReference type="InterPro" id="IPR011032">
    <property type="entry name" value="GroES-like_sf"/>
</dbReference>
<dbReference type="GO" id="GO:0004022">
    <property type="term" value="F:alcohol dehydrogenase (NAD+) activity"/>
    <property type="evidence" value="ECO:0007669"/>
    <property type="project" value="UniProtKB-EC"/>
</dbReference>
<dbReference type="Pfam" id="PF08240">
    <property type="entry name" value="ADH_N"/>
    <property type="match status" value="1"/>
</dbReference>
<protein>
    <submittedName>
        <fullName evidence="7">Alcohol dehydrogenase</fullName>
        <ecNumber evidence="7">1.1.1.1</ecNumber>
    </submittedName>
</protein>
<evidence type="ECO:0000259" key="6">
    <source>
        <dbReference type="Pfam" id="PF16912"/>
    </source>
</evidence>
<dbReference type="Gene3D" id="3.90.180.10">
    <property type="entry name" value="Medium-chain alcohol dehydrogenases, catalytic domain"/>
    <property type="match status" value="1"/>
</dbReference>
<comment type="cofactor">
    <cofactor evidence="1">
        <name>Zn(2+)</name>
        <dbReference type="ChEBI" id="CHEBI:29105"/>
    </cofactor>
</comment>
<evidence type="ECO:0000313" key="8">
    <source>
        <dbReference type="Proteomes" id="UP000554965"/>
    </source>
</evidence>
<dbReference type="AlphaFoldDB" id="A0A7Z7ISP7"/>
<evidence type="ECO:0000256" key="4">
    <source>
        <dbReference type="ARBA" id="ARBA00023002"/>
    </source>
</evidence>
<dbReference type="InterPro" id="IPR050129">
    <property type="entry name" value="Zn_alcohol_dh"/>
</dbReference>